<accession>A0A2I0KSI4</accession>
<protein>
    <submittedName>
        <fullName evidence="2">Uncharacterized protein</fullName>
    </submittedName>
</protein>
<comment type="caution">
    <text evidence="2">The sequence shown here is derived from an EMBL/GenBank/DDBJ whole genome shotgun (WGS) entry which is preliminary data.</text>
</comment>
<gene>
    <name evidence="2" type="ORF">CRG98_008115</name>
</gene>
<evidence type="ECO:0000313" key="3">
    <source>
        <dbReference type="Proteomes" id="UP000233551"/>
    </source>
</evidence>
<feature type="compositionally biased region" description="Polar residues" evidence="1">
    <location>
        <begin position="54"/>
        <end position="66"/>
    </location>
</feature>
<sequence length="66" mass="6967">MGGERVGAANWQSRTLHRGCRHPQKTPVTSVEGSGTSIGSLDPKSSGDPESESLCLTEQITRGQLS</sequence>
<reference evidence="2 3" key="1">
    <citation type="submission" date="2017-11" db="EMBL/GenBank/DDBJ databases">
        <title>De-novo sequencing of pomegranate (Punica granatum L.) genome.</title>
        <authorList>
            <person name="Akparov Z."/>
            <person name="Amiraslanov A."/>
            <person name="Hajiyeva S."/>
            <person name="Abbasov M."/>
            <person name="Kaur K."/>
            <person name="Hamwieh A."/>
            <person name="Solovyev V."/>
            <person name="Salamov A."/>
            <person name="Braich B."/>
            <person name="Kosarev P."/>
            <person name="Mahmoud A."/>
            <person name="Hajiyev E."/>
            <person name="Babayeva S."/>
            <person name="Izzatullayeva V."/>
            <person name="Mammadov A."/>
            <person name="Mammadov A."/>
            <person name="Sharifova S."/>
            <person name="Ojaghi J."/>
            <person name="Eynullazada K."/>
            <person name="Bayramov B."/>
            <person name="Abdulazimova A."/>
            <person name="Shahmuradov I."/>
        </authorList>
    </citation>
    <scope>NUCLEOTIDE SEQUENCE [LARGE SCALE GENOMIC DNA]</scope>
    <source>
        <strain evidence="3">cv. AG2017</strain>
        <tissue evidence="2">Leaf</tissue>
    </source>
</reference>
<dbReference type="AlphaFoldDB" id="A0A2I0KSI4"/>
<dbReference type="EMBL" id="PGOL01000373">
    <property type="protein sequence ID" value="PKI71442.1"/>
    <property type="molecule type" value="Genomic_DNA"/>
</dbReference>
<name>A0A2I0KSI4_PUNGR</name>
<evidence type="ECO:0000256" key="1">
    <source>
        <dbReference type="SAM" id="MobiDB-lite"/>
    </source>
</evidence>
<evidence type="ECO:0000313" key="2">
    <source>
        <dbReference type="EMBL" id="PKI71442.1"/>
    </source>
</evidence>
<keyword evidence="3" id="KW-1185">Reference proteome</keyword>
<dbReference type="Proteomes" id="UP000233551">
    <property type="component" value="Unassembled WGS sequence"/>
</dbReference>
<feature type="compositionally biased region" description="Basic residues" evidence="1">
    <location>
        <begin position="15"/>
        <end position="24"/>
    </location>
</feature>
<feature type="compositionally biased region" description="Polar residues" evidence="1">
    <location>
        <begin position="26"/>
        <end position="39"/>
    </location>
</feature>
<proteinExistence type="predicted"/>
<feature type="region of interest" description="Disordered" evidence="1">
    <location>
        <begin position="1"/>
        <end position="66"/>
    </location>
</feature>
<organism evidence="2 3">
    <name type="scientific">Punica granatum</name>
    <name type="common">Pomegranate</name>
    <dbReference type="NCBI Taxonomy" id="22663"/>
    <lineage>
        <taxon>Eukaryota</taxon>
        <taxon>Viridiplantae</taxon>
        <taxon>Streptophyta</taxon>
        <taxon>Embryophyta</taxon>
        <taxon>Tracheophyta</taxon>
        <taxon>Spermatophyta</taxon>
        <taxon>Magnoliopsida</taxon>
        <taxon>eudicotyledons</taxon>
        <taxon>Gunneridae</taxon>
        <taxon>Pentapetalae</taxon>
        <taxon>rosids</taxon>
        <taxon>malvids</taxon>
        <taxon>Myrtales</taxon>
        <taxon>Lythraceae</taxon>
        <taxon>Punica</taxon>
    </lineage>
</organism>